<keyword evidence="2" id="KW-1185">Reference proteome</keyword>
<proteinExistence type="predicted"/>
<protein>
    <submittedName>
        <fullName evidence="1">Uncharacterized protein</fullName>
    </submittedName>
</protein>
<dbReference type="Proteomes" id="UP000594262">
    <property type="component" value="Unplaced"/>
</dbReference>
<name>A0A7M5V1L1_9CNID</name>
<accession>A0A7M5V1L1</accession>
<evidence type="ECO:0000313" key="2">
    <source>
        <dbReference type="Proteomes" id="UP000594262"/>
    </source>
</evidence>
<dbReference type="AlphaFoldDB" id="A0A7M5V1L1"/>
<dbReference type="EnsemblMetazoa" id="CLYHEMT008095.1">
    <property type="protein sequence ID" value="CLYHEMP008095.1"/>
    <property type="gene ID" value="CLYHEMG008095"/>
</dbReference>
<organism evidence="1 2">
    <name type="scientific">Clytia hemisphaerica</name>
    <dbReference type="NCBI Taxonomy" id="252671"/>
    <lineage>
        <taxon>Eukaryota</taxon>
        <taxon>Metazoa</taxon>
        <taxon>Cnidaria</taxon>
        <taxon>Hydrozoa</taxon>
        <taxon>Hydroidolina</taxon>
        <taxon>Leptothecata</taxon>
        <taxon>Obeliida</taxon>
        <taxon>Clytiidae</taxon>
        <taxon>Clytia</taxon>
    </lineage>
</organism>
<evidence type="ECO:0000313" key="1">
    <source>
        <dbReference type="EnsemblMetazoa" id="CLYHEMP008095.1"/>
    </source>
</evidence>
<reference evidence="1" key="1">
    <citation type="submission" date="2021-01" db="UniProtKB">
        <authorList>
            <consortium name="EnsemblMetazoa"/>
        </authorList>
    </citation>
    <scope>IDENTIFICATION</scope>
</reference>
<sequence length="118" mass="13388">KHDASLYVCRQCDITKKLHPSSVLSAVESCLLCGQSIKHEIQFDESKFVGLNLIDRAARVCQLHATREQMLSRLVQTHSTFLLPCYSCERKFMAQTMVALKCCNLCRMNGNSCIEFNV</sequence>